<sequence length="59" mass="6774">MFNYAFESNGVRYVGEYVRLVETKKRGAQLIVKFGDGTTYKSKQQDFTTTYDAVSFYGP</sequence>
<dbReference type="EMBL" id="ML213642">
    <property type="protein sequence ID" value="TFK33783.1"/>
    <property type="molecule type" value="Genomic_DNA"/>
</dbReference>
<evidence type="ECO:0000313" key="1">
    <source>
        <dbReference type="EMBL" id="TFK33781.1"/>
    </source>
</evidence>
<evidence type="ECO:0000313" key="2">
    <source>
        <dbReference type="EMBL" id="TFK33783.1"/>
    </source>
</evidence>
<accession>A0A5C3LYD0</accession>
<dbReference type="EMBL" id="ML213642">
    <property type="protein sequence ID" value="TFK33781.1"/>
    <property type="molecule type" value="Genomic_DNA"/>
</dbReference>
<name>A0A5C3LYD0_9AGAR</name>
<dbReference type="AlphaFoldDB" id="A0A5C3LYD0"/>
<evidence type="ECO:0008006" key="4">
    <source>
        <dbReference type="Google" id="ProtNLM"/>
    </source>
</evidence>
<gene>
    <name evidence="1" type="ORF">BDQ12DRAFT_690745</name>
    <name evidence="2" type="ORF">BDQ12DRAFT_690746</name>
</gene>
<dbReference type="Proteomes" id="UP000308652">
    <property type="component" value="Unassembled WGS sequence"/>
</dbReference>
<reference evidence="1 3" key="1">
    <citation type="journal article" date="2019" name="Nat. Ecol. Evol.">
        <title>Megaphylogeny resolves global patterns of mushroom evolution.</title>
        <authorList>
            <person name="Varga T."/>
            <person name="Krizsan K."/>
            <person name="Foldi C."/>
            <person name="Dima B."/>
            <person name="Sanchez-Garcia M."/>
            <person name="Sanchez-Ramirez S."/>
            <person name="Szollosi G.J."/>
            <person name="Szarkandi J.G."/>
            <person name="Papp V."/>
            <person name="Albert L."/>
            <person name="Andreopoulos W."/>
            <person name="Angelini C."/>
            <person name="Antonin V."/>
            <person name="Barry K.W."/>
            <person name="Bougher N.L."/>
            <person name="Buchanan P."/>
            <person name="Buyck B."/>
            <person name="Bense V."/>
            <person name="Catcheside P."/>
            <person name="Chovatia M."/>
            <person name="Cooper J."/>
            <person name="Damon W."/>
            <person name="Desjardin D."/>
            <person name="Finy P."/>
            <person name="Geml J."/>
            <person name="Haridas S."/>
            <person name="Hughes K."/>
            <person name="Justo A."/>
            <person name="Karasinski D."/>
            <person name="Kautmanova I."/>
            <person name="Kiss B."/>
            <person name="Kocsube S."/>
            <person name="Kotiranta H."/>
            <person name="LaButti K.M."/>
            <person name="Lechner B.E."/>
            <person name="Liimatainen K."/>
            <person name="Lipzen A."/>
            <person name="Lukacs Z."/>
            <person name="Mihaltcheva S."/>
            <person name="Morgado L.N."/>
            <person name="Niskanen T."/>
            <person name="Noordeloos M.E."/>
            <person name="Ohm R.A."/>
            <person name="Ortiz-Santana B."/>
            <person name="Ovrebo C."/>
            <person name="Racz N."/>
            <person name="Riley R."/>
            <person name="Savchenko A."/>
            <person name="Shiryaev A."/>
            <person name="Soop K."/>
            <person name="Spirin V."/>
            <person name="Szebenyi C."/>
            <person name="Tomsovsky M."/>
            <person name="Tulloss R.E."/>
            <person name="Uehling J."/>
            <person name="Grigoriev I.V."/>
            <person name="Vagvolgyi C."/>
            <person name="Papp T."/>
            <person name="Martin F.M."/>
            <person name="Miettinen O."/>
            <person name="Hibbett D.S."/>
            <person name="Nagy L.G."/>
        </authorList>
    </citation>
    <scope>NUCLEOTIDE SEQUENCE [LARGE SCALE GENOMIC DNA]</scope>
    <source>
        <strain evidence="1 3">CBS 166.37</strain>
    </source>
</reference>
<keyword evidence="3" id="KW-1185">Reference proteome</keyword>
<organism evidence="1 3">
    <name type="scientific">Crucibulum laeve</name>
    <dbReference type="NCBI Taxonomy" id="68775"/>
    <lineage>
        <taxon>Eukaryota</taxon>
        <taxon>Fungi</taxon>
        <taxon>Dikarya</taxon>
        <taxon>Basidiomycota</taxon>
        <taxon>Agaricomycotina</taxon>
        <taxon>Agaricomycetes</taxon>
        <taxon>Agaricomycetidae</taxon>
        <taxon>Agaricales</taxon>
        <taxon>Agaricineae</taxon>
        <taxon>Nidulariaceae</taxon>
        <taxon>Crucibulum</taxon>
    </lineage>
</organism>
<protein>
    <recommendedName>
        <fullName evidence="4">Tudor domain-containing protein</fullName>
    </recommendedName>
</protein>
<evidence type="ECO:0000313" key="3">
    <source>
        <dbReference type="Proteomes" id="UP000308652"/>
    </source>
</evidence>
<proteinExistence type="predicted"/>